<gene>
    <name evidence="1" type="ORF">GCM10010531_17020</name>
</gene>
<organism evidence="1 2">
    <name type="scientific">Blastococcus jejuensis</name>
    <dbReference type="NCBI Taxonomy" id="351224"/>
    <lineage>
        <taxon>Bacteria</taxon>
        <taxon>Bacillati</taxon>
        <taxon>Actinomycetota</taxon>
        <taxon>Actinomycetes</taxon>
        <taxon>Geodermatophilales</taxon>
        <taxon>Geodermatophilaceae</taxon>
        <taxon>Blastococcus</taxon>
    </lineage>
</organism>
<evidence type="ECO:0000313" key="2">
    <source>
        <dbReference type="Proteomes" id="UP001499924"/>
    </source>
</evidence>
<evidence type="ECO:0000313" key="1">
    <source>
        <dbReference type="EMBL" id="GAA3165169.1"/>
    </source>
</evidence>
<name>A0ABP6P1X8_9ACTN</name>
<dbReference type="EMBL" id="BAAAVV010000003">
    <property type="protein sequence ID" value="GAA3165169.1"/>
    <property type="molecule type" value="Genomic_DNA"/>
</dbReference>
<reference evidence="2" key="1">
    <citation type="journal article" date="2019" name="Int. J. Syst. Evol. Microbiol.">
        <title>The Global Catalogue of Microorganisms (GCM) 10K type strain sequencing project: providing services to taxonomists for standard genome sequencing and annotation.</title>
        <authorList>
            <consortium name="The Broad Institute Genomics Platform"/>
            <consortium name="The Broad Institute Genome Sequencing Center for Infectious Disease"/>
            <person name="Wu L."/>
            <person name="Ma J."/>
        </authorList>
    </citation>
    <scope>NUCLEOTIDE SEQUENCE [LARGE SCALE GENOMIC DNA]</scope>
    <source>
        <strain evidence="2">JCM 15614</strain>
    </source>
</reference>
<evidence type="ECO:0008006" key="3">
    <source>
        <dbReference type="Google" id="ProtNLM"/>
    </source>
</evidence>
<proteinExistence type="predicted"/>
<keyword evidence="2" id="KW-1185">Reference proteome</keyword>
<protein>
    <recommendedName>
        <fullName evidence="3">DUF2191 domain-containing protein</fullName>
    </recommendedName>
</protein>
<accession>A0ABP6P1X8</accession>
<comment type="caution">
    <text evidence="1">The sequence shown here is derived from an EMBL/GenBank/DDBJ whole genome shotgun (WGS) entry which is preliminary data.</text>
</comment>
<sequence>MHLSGARTAAGNQDNEVWHSCGMGRTRLSTTVDQDLLHAARRVRSGDTDAAMIDEALHALVARHRSAEIEASYTAYDEHPLDEPDEWGDLASFREAAGRS</sequence>
<dbReference type="Proteomes" id="UP001499924">
    <property type="component" value="Unassembled WGS sequence"/>
</dbReference>